<keyword evidence="1" id="KW-0238">DNA-binding</keyword>
<evidence type="ECO:0000313" key="4">
    <source>
        <dbReference type="EMBL" id="UQS87105.1"/>
    </source>
</evidence>
<keyword evidence="2" id="KW-1133">Transmembrane helix</keyword>
<dbReference type="RefSeq" id="WP_260116905.1">
    <property type="nucleotide sequence ID" value="NZ_CP093361.1"/>
</dbReference>
<dbReference type="InterPro" id="IPR001387">
    <property type="entry name" value="Cro/C1-type_HTH"/>
</dbReference>
<reference evidence="4" key="1">
    <citation type="journal article" date="2022" name="Int. J. Syst. Evol. Microbiol.">
        <title>Apilactobacillus apisilvae sp. nov., Nicolia spurrieriana gen. nov. sp. nov., Bombilactobacillus folatiphilus sp. nov. and Bombilactobacillus thymidiniphilus sp. nov., four new lactic acid bacterial isolates from stingless bees Tetragonula carbonaria and Austroplebeia australis.</title>
        <authorList>
            <person name="Oliphant S.A."/>
            <person name="Watson-Haigh N.S."/>
            <person name="Sumby K.M."/>
            <person name="Gardner J."/>
            <person name="Groom S."/>
            <person name="Jiranek V."/>
        </authorList>
    </citation>
    <scope>NUCLEOTIDE SEQUENCE</scope>
    <source>
        <strain evidence="4">SGEP1_A5</strain>
    </source>
</reference>
<sequence length="226" mass="25433">MEFATVLKNKRKSAGLTQQQLADQLHVTRQTLSRWENDLSYPNLDTLVDLGGILNVTLDELLRGENNTMVNQISNDVRAKQKYKRSTVILASGLGVLCILLLWLGILGYGRATQNEYIDAVNPFLKTQVGYATLPAKSPALNKKVSAYVSDDQFGYGSWLKFYTGAYSNKQRWAAVKHKGSYVSSIRLIPKNQIPISMRQQVGSTYMGKLKDEPVTAKRIAWWPFD</sequence>
<dbReference type="AlphaFoldDB" id="A0A976X5P1"/>
<protein>
    <submittedName>
        <fullName evidence="4">Helix-turn-helix domain-containing protein</fullName>
    </submittedName>
</protein>
<accession>A0A976X5P1</accession>
<keyword evidence="5" id="KW-1185">Reference proteome</keyword>
<dbReference type="Pfam" id="PF01381">
    <property type="entry name" value="HTH_3"/>
    <property type="match status" value="1"/>
</dbReference>
<evidence type="ECO:0000313" key="5">
    <source>
        <dbReference type="Proteomes" id="UP000831181"/>
    </source>
</evidence>
<dbReference type="SUPFAM" id="SSF47413">
    <property type="entry name" value="lambda repressor-like DNA-binding domains"/>
    <property type="match status" value="1"/>
</dbReference>
<dbReference type="Proteomes" id="UP000831181">
    <property type="component" value="Chromosome"/>
</dbReference>
<evidence type="ECO:0000256" key="2">
    <source>
        <dbReference type="SAM" id="Phobius"/>
    </source>
</evidence>
<evidence type="ECO:0000259" key="3">
    <source>
        <dbReference type="PROSITE" id="PS50943"/>
    </source>
</evidence>
<name>A0A976X5P1_9LACO</name>
<gene>
    <name evidence="4" type="ORF">MOO44_02790</name>
</gene>
<organism evidence="4 5">
    <name type="scientific">Nicoliella spurrieriana</name>
    <dbReference type="NCBI Taxonomy" id="2925830"/>
    <lineage>
        <taxon>Bacteria</taxon>
        <taxon>Bacillati</taxon>
        <taxon>Bacillota</taxon>
        <taxon>Bacilli</taxon>
        <taxon>Lactobacillales</taxon>
        <taxon>Lactobacillaceae</taxon>
        <taxon>Nicoliella</taxon>
    </lineage>
</organism>
<dbReference type="InterPro" id="IPR010982">
    <property type="entry name" value="Lambda_DNA-bd_dom_sf"/>
</dbReference>
<keyword evidence="2" id="KW-0472">Membrane</keyword>
<dbReference type="PANTHER" id="PTHR46558:SF4">
    <property type="entry name" value="DNA-BIDING PHAGE PROTEIN"/>
    <property type="match status" value="1"/>
</dbReference>
<dbReference type="KEGG" id="lbe:MOO44_02790"/>
<feature type="domain" description="HTH cro/C1-type" evidence="3">
    <location>
        <begin position="7"/>
        <end position="61"/>
    </location>
</feature>
<proteinExistence type="predicted"/>
<dbReference type="PANTHER" id="PTHR46558">
    <property type="entry name" value="TRACRIPTIONAL REGULATORY PROTEIN-RELATED-RELATED"/>
    <property type="match status" value="1"/>
</dbReference>
<keyword evidence="2" id="KW-0812">Transmembrane</keyword>
<dbReference type="SMART" id="SM00530">
    <property type="entry name" value="HTH_XRE"/>
    <property type="match status" value="1"/>
</dbReference>
<feature type="transmembrane region" description="Helical" evidence="2">
    <location>
        <begin position="88"/>
        <end position="109"/>
    </location>
</feature>
<evidence type="ECO:0000256" key="1">
    <source>
        <dbReference type="ARBA" id="ARBA00023125"/>
    </source>
</evidence>
<dbReference type="CDD" id="cd00093">
    <property type="entry name" value="HTH_XRE"/>
    <property type="match status" value="1"/>
</dbReference>
<dbReference type="Gene3D" id="1.10.260.40">
    <property type="entry name" value="lambda repressor-like DNA-binding domains"/>
    <property type="match status" value="1"/>
</dbReference>
<dbReference type="EMBL" id="CP093361">
    <property type="protein sequence ID" value="UQS87105.1"/>
    <property type="molecule type" value="Genomic_DNA"/>
</dbReference>
<dbReference type="PROSITE" id="PS50943">
    <property type="entry name" value="HTH_CROC1"/>
    <property type="match status" value="1"/>
</dbReference>
<dbReference type="GO" id="GO:0003677">
    <property type="term" value="F:DNA binding"/>
    <property type="evidence" value="ECO:0007669"/>
    <property type="project" value="UniProtKB-KW"/>
</dbReference>